<evidence type="ECO:0000259" key="2">
    <source>
        <dbReference type="Pfam" id="PF10382"/>
    </source>
</evidence>
<dbReference type="OrthoDB" id="6513042at2759"/>
<proteinExistence type="predicted"/>
<keyword evidence="4" id="KW-1185">Reference proteome</keyword>
<dbReference type="Pfam" id="PF10382">
    <property type="entry name" value="ZGRF1-like_N"/>
    <property type="match status" value="1"/>
</dbReference>
<dbReference type="AlphaFoldDB" id="A0A7K6LRT4"/>
<feature type="domain" description="5'-3' DNA helicase ZGRF1-like N-terminal" evidence="2">
    <location>
        <begin position="11"/>
        <end position="78"/>
    </location>
</feature>
<dbReference type="GO" id="GO:0005634">
    <property type="term" value="C:nucleus"/>
    <property type="evidence" value="ECO:0007669"/>
    <property type="project" value="TreeGrafter"/>
</dbReference>
<reference evidence="3 4" key="1">
    <citation type="submission" date="2019-09" db="EMBL/GenBank/DDBJ databases">
        <title>Bird 10,000 Genomes (B10K) Project - Family phase.</title>
        <authorList>
            <person name="Zhang G."/>
        </authorList>
    </citation>
    <scope>NUCLEOTIDE SEQUENCE [LARGE SCALE GENOMIC DNA]</scope>
    <source>
        <strain evidence="3">B10K-DU-029-77</strain>
    </source>
</reference>
<feature type="region of interest" description="Disordered" evidence="1">
    <location>
        <begin position="325"/>
        <end position="344"/>
    </location>
</feature>
<evidence type="ECO:0000256" key="1">
    <source>
        <dbReference type="SAM" id="MobiDB-lite"/>
    </source>
</evidence>
<protein>
    <submittedName>
        <fullName evidence="3">ZGRF1 protein</fullName>
    </submittedName>
</protein>
<feature type="region of interest" description="Disordered" evidence="1">
    <location>
        <begin position="80"/>
        <end position="106"/>
    </location>
</feature>
<organism evidence="3 4">
    <name type="scientific">Falcunculus frontatus</name>
    <name type="common">Eastern shriketit</name>
    <dbReference type="NCBI Taxonomy" id="254539"/>
    <lineage>
        <taxon>Eukaryota</taxon>
        <taxon>Metazoa</taxon>
        <taxon>Chordata</taxon>
        <taxon>Craniata</taxon>
        <taxon>Vertebrata</taxon>
        <taxon>Euteleostomi</taxon>
        <taxon>Archelosauria</taxon>
        <taxon>Archosauria</taxon>
        <taxon>Dinosauria</taxon>
        <taxon>Saurischia</taxon>
        <taxon>Theropoda</taxon>
        <taxon>Coelurosauria</taxon>
        <taxon>Aves</taxon>
        <taxon>Neognathae</taxon>
        <taxon>Neoaves</taxon>
        <taxon>Telluraves</taxon>
        <taxon>Australaves</taxon>
        <taxon>Passeriformes</taxon>
        <taxon>Corvoidea</taxon>
        <taxon>Pachycephalidae</taxon>
        <taxon>Falcunculus</taxon>
    </lineage>
</organism>
<gene>
    <name evidence="3" type="primary">Zgrf1_1</name>
    <name evidence="3" type="ORF">FALFRO_R03260</name>
</gene>
<name>A0A7K6LRT4_9CORV</name>
<comment type="caution">
    <text evidence="3">The sequence shown here is derived from an EMBL/GenBank/DDBJ whole genome shotgun (WGS) entry which is preliminary data.</text>
</comment>
<feature type="non-terminal residue" evidence="3">
    <location>
        <position position="1"/>
    </location>
</feature>
<dbReference type="EMBL" id="VZRV01009509">
    <property type="protein sequence ID" value="NWW26938.1"/>
    <property type="molecule type" value="Genomic_DNA"/>
</dbReference>
<feature type="region of interest" description="Disordered" evidence="1">
    <location>
        <begin position="417"/>
        <end position="436"/>
    </location>
</feature>
<evidence type="ECO:0000313" key="3">
    <source>
        <dbReference type="EMBL" id="NWW26938.1"/>
    </source>
</evidence>
<dbReference type="GO" id="GO:0006302">
    <property type="term" value="P:double-strand break repair"/>
    <property type="evidence" value="ECO:0007669"/>
    <property type="project" value="TreeGrafter"/>
</dbReference>
<dbReference type="PANTHER" id="PTHR28535">
    <property type="entry name" value="ZINC FINGER GRF-TYPE CONTAINING 1"/>
    <property type="match status" value="1"/>
</dbReference>
<accession>A0A7K6LRT4</accession>
<dbReference type="InterPro" id="IPR052800">
    <property type="entry name" value="DNA_Repair_Helicase_ZGRF1"/>
</dbReference>
<dbReference type="Proteomes" id="UP000534626">
    <property type="component" value="Unassembled WGS sequence"/>
</dbReference>
<feature type="region of interest" description="Disordered" evidence="1">
    <location>
        <begin position="476"/>
        <end position="502"/>
    </location>
</feature>
<dbReference type="GO" id="GO:0035861">
    <property type="term" value="C:site of double-strand break"/>
    <property type="evidence" value="ECO:0007669"/>
    <property type="project" value="TreeGrafter"/>
</dbReference>
<sequence>LFFQHFAYLKQVLYTHQKMKKSKTWQDGILRVRTGKNQATLFDDKGQCLESIFIKSQVTAGDDLESERYLITVEAVKVSEKPSEDQPRKAETPAVDRNGVKPGLLPPRHLPVGLKRKFTGFQGPRQVEKKIPAVEDEQKPTVLPLSKQCQGSFPSQFYISSPLFSAIRKKDAETNPSAGFQAEGCRDNGREQMSVSSLLSAQFIDSCEETEKQNSDQFVVKPESPLLSGRTGPRAVSHHIRSTAQIIALLKSKPAQGHREQTSGVTGCLSTFQAAENADLYDKRSPVLPAFSGNPAKGLIPDTQRLPFVQRTGSDKKDWNAEMLPNSAEQPGAEEVTGQRQDKKVNSLSQDLRDHCDTDSCFLPESTVSRMSDSQFVPSSGDISCSESPTTFENNPFGYREHSGTDKLRENLSVKMQSELHPRQNSEGVSSDPELSGDVTLTEAGIGEDVVQDAASRPHSCCEVQTHSKNEVKCSNFDGDGGTPPQLCDNDARRTAEDSANQTRTEVQLLGDGHNVKEISESQSSFEATNNEEDLDGCAALTINGTLWIRNQHSDLLPGDTNVNECHPETSVFEATGSIPDISPRRMISAMDKRTEEGVTWFGCMESPDVGSEHFWGTKSDDIKPGSPLLALSQKSDPLGTGYSSPEETAVGETELDNAENITASPEACTGETIGVDCLKCTAVAENSSGLPDLVNDIALLRALTQHSTALESLQKMEESNSTFCE</sequence>
<feature type="region of interest" description="Disordered" evidence="1">
    <location>
        <begin position="628"/>
        <end position="648"/>
    </location>
</feature>
<feature type="compositionally biased region" description="Polar residues" evidence="1">
    <location>
        <begin position="372"/>
        <end position="394"/>
    </location>
</feature>
<evidence type="ECO:0000313" key="4">
    <source>
        <dbReference type="Proteomes" id="UP000534626"/>
    </source>
</evidence>
<feature type="non-terminal residue" evidence="3">
    <location>
        <position position="726"/>
    </location>
</feature>
<feature type="compositionally biased region" description="Basic and acidic residues" evidence="1">
    <location>
        <begin position="80"/>
        <end position="91"/>
    </location>
</feature>
<feature type="region of interest" description="Disordered" evidence="1">
    <location>
        <begin position="372"/>
        <end position="403"/>
    </location>
</feature>
<dbReference type="InterPro" id="IPR018838">
    <property type="entry name" value="ZGRF1-like_N"/>
</dbReference>
<dbReference type="PANTHER" id="PTHR28535:SF1">
    <property type="entry name" value="PROTEIN ZGRF1"/>
    <property type="match status" value="1"/>
</dbReference>